<keyword evidence="4" id="KW-1185">Reference proteome</keyword>
<dbReference type="EMBL" id="JAWPEI010000012">
    <property type="protein sequence ID" value="KAK4709257.1"/>
    <property type="molecule type" value="Genomic_DNA"/>
</dbReference>
<proteinExistence type="predicted"/>
<dbReference type="PROSITE" id="PS50846">
    <property type="entry name" value="HMA_2"/>
    <property type="match status" value="1"/>
</dbReference>
<dbReference type="GO" id="GO:0046872">
    <property type="term" value="F:metal ion binding"/>
    <property type="evidence" value="ECO:0007669"/>
    <property type="project" value="InterPro"/>
</dbReference>
<dbReference type="GO" id="GO:0009626">
    <property type="term" value="P:plant-type hypersensitive response"/>
    <property type="evidence" value="ECO:0007669"/>
    <property type="project" value="UniProtKB-KW"/>
</dbReference>
<sequence length="199" mass="23314">MSSKQEGQKKKEEENVKVIFLINMNCVCKNCFKKIAKCTQKLEGIKSMEIKNTGVKYKVTVISKVESLKLQQKIEKKLKKKVEIISPKSKEKEIPKKTTLEINLGCDKCVEKMQNIVTKIKGFQGIFIDRSKNLVIVSGSINTEYLVKKLKKKLKKSVKIVKQEKYGDDLKPIWFPYYYNYWPESDQYIHEEAKYCRIM</sequence>
<dbReference type="InterPro" id="IPR006121">
    <property type="entry name" value="HMA_dom"/>
</dbReference>
<dbReference type="InterPro" id="IPR044594">
    <property type="entry name" value="HIPP01/3/5/6"/>
</dbReference>
<name>A0AAV9KAZ3_9SOLN</name>
<dbReference type="GO" id="GO:0016020">
    <property type="term" value="C:membrane"/>
    <property type="evidence" value="ECO:0007669"/>
    <property type="project" value="UniProtKB-SubCell"/>
</dbReference>
<evidence type="ECO:0000256" key="1">
    <source>
        <dbReference type="ARBA" id="ARBA00004170"/>
    </source>
</evidence>
<protein>
    <recommendedName>
        <fullName evidence="2">HMA domain-containing protein</fullName>
    </recommendedName>
</protein>
<evidence type="ECO:0000313" key="4">
    <source>
        <dbReference type="Proteomes" id="UP001311915"/>
    </source>
</evidence>
<feature type="domain" description="HMA" evidence="2">
    <location>
        <begin position="95"/>
        <end position="162"/>
    </location>
</feature>
<dbReference type="InterPro" id="IPR036163">
    <property type="entry name" value="HMA_dom_sf"/>
</dbReference>
<organism evidence="3 4">
    <name type="scientific">Solanum pinnatisectum</name>
    <name type="common">tansyleaf nightshade</name>
    <dbReference type="NCBI Taxonomy" id="50273"/>
    <lineage>
        <taxon>Eukaryota</taxon>
        <taxon>Viridiplantae</taxon>
        <taxon>Streptophyta</taxon>
        <taxon>Embryophyta</taxon>
        <taxon>Tracheophyta</taxon>
        <taxon>Spermatophyta</taxon>
        <taxon>Magnoliopsida</taxon>
        <taxon>eudicotyledons</taxon>
        <taxon>Gunneridae</taxon>
        <taxon>Pentapetalae</taxon>
        <taxon>asterids</taxon>
        <taxon>lamiids</taxon>
        <taxon>Solanales</taxon>
        <taxon>Solanaceae</taxon>
        <taxon>Solanoideae</taxon>
        <taxon>Solaneae</taxon>
        <taxon>Solanum</taxon>
    </lineage>
</organism>
<comment type="caution">
    <text evidence="3">The sequence shown here is derived from an EMBL/GenBank/DDBJ whole genome shotgun (WGS) entry which is preliminary data.</text>
</comment>
<reference evidence="3 4" key="1">
    <citation type="submission" date="2023-10" db="EMBL/GenBank/DDBJ databases">
        <title>Genome-Wide Identification Analysis in wild type Solanum Pinnatisectum Reveals Some Genes Defensing Phytophthora Infestans.</title>
        <authorList>
            <person name="Sun C."/>
        </authorList>
    </citation>
    <scope>NUCLEOTIDE SEQUENCE [LARGE SCALE GENOMIC DNA]</scope>
    <source>
        <strain evidence="3">LQN</strain>
        <tissue evidence="3">Leaf</tissue>
    </source>
</reference>
<dbReference type="Gene3D" id="3.30.70.100">
    <property type="match status" value="2"/>
</dbReference>
<dbReference type="AlphaFoldDB" id="A0AAV9KAZ3"/>
<gene>
    <name evidence="3" type="ORF">R3W88_030182</name>
</gene>
<accession>A0AAV9KAZ3</accession>
<dbReference type="PANTHER" id="PTHR46413:SF2">
    <property type="entry name" value="HEAVY METAL-ASSOCIATED ISOPRENYLATED PLANT PROTEIN 3"/>
    <property type="match status" value="1"/>
</dbReference>
<dbReference type="SUPFAM" id="SSF55008">
    <property type="entry name" value="HMA, heavy metal-associated domain"/>
    <property type="match status" value="1"/>
</dbReference>
<evidence type="ECO:0000313" key="3">
    <source>
        <dbReference type="EMBL" id="KAK4709257.1"/>
    </source>
</evidence>
<dbReference type="Proteomes" id="UP001311915">
    <property type="component" value="Unassembled WGS sequence"/>
</dbReference>
<comment type="subcellular location">
    <subcellularLocation>
        <location evidence="1">Membrane</location>
        <topology evidence="1">Peripheral membrane protein</topology>
    </subcellularLocation>
</comment>
<dbReference type="PANTHER" id="PTHR46413">
    <property type="entry name" value="HEAVY METAL-ASSOCIATED ISOPRENYLATED PLANT PROTEIN 6"/>
    <property type="match status" value="1"/>
</dbReference>
<evidence type="ECO:0000259" key="2">
    <source>
        <dbReference type="PROSITE" id="PS50846"/>
    </source>
</evidence>